<evidence type="ECO:0000313" key="1">
    <source>
        <dbReference type="EMBL" id="GMU09344.1"/>
    </source>
</evidence>
<reference evidence="1 2" key="1">
    <citation type="journal article" date="2024" name="Arch. Microbiol.">
        <title>Corallococcus caeni sp. nov., a novel myxobacterium isolated from activated sludge.</title>
        <authorList>
            <person name="Tomita S."/>
            <person name="Nakai R."/>
            <person name="Kuroda K."/>
            <person name="Kurashita H."/>
            <person name="Hatamoto M."/>
            <person name="Yamaguchi T."/>
            <person name="Narihiro T."/>
        </authorList>
    </citation>
    <scope>NUCLEOTIDE SEQUENCE [LARGE SCALE GENOMIC DNA]</scope>
    <source>
        <strain evidence="1 2">NO1</strain>
    </source>
</reference>
<dbReference type="EMBL" id="BTTX01000005">
    <property type="protein sequence ID" value="GMU09344.1"/>
    <property type="molecule type" value="Genomic_DNA"/>
</dbReference>
<protein>
    <recommendedName>
        <fullName evidence="3">Cupin domain-containing protein</fullName>
    </recommendedName>
</protein>
<proteinExistence type="predicted"/>
<evidence type="ECO:0000313" key="2">
    <source>
        <dbReference type="Proteomes" id="UP001342631"/>
    </source>
</evidence>
<dbReference type="Proteomes" id="UP001342631">
    <property type="component" value="Unassembled WGS sequence"/>
</dbReference>
<accession>A0ABQ6R0F7</accession>
<name>A0ABQ6R0F7_9BACT</name>
<comment type="caution">
    <text evidence="1">The sequence shown here is derived from an EMBL/GenBank/DDBJ whole genome shotgun (WGS) entry which is preliminary data.</text>
</comment>
<dbReference type="RefSeq" id="WP_338265093.1">
    <property type="nucleotide sequence ID" value="NZ_BTTW01000004.1"/>
</dbReference>
<organism evidence="1 2">
    <name type="scientific">Corallococcus caeni</name>
    <dbReference type="NCBI Taxonomy" id="3082388"/>
    <lineage>
        <taxon>Bacteria</taxon>
        <taxon>Pseudomonadati</taxon>
        <taxon>Myxococcota</taxon>
        <taxon>Myxococcia</taxon>
        <taxon>Myxococcales</taxon>
        <taxon>Cystobacterineae</taxon>
        <taxon>Myxococcaceae</taxon>
        <taxon>Corallococcus</taxon>
    </lineage>
</organism>
<gene>
    <name evidence="1" type="ORF">ASNO1_55970</name>
</gene>
<dbReference type="InterPro" id="IPR014710">
    <property type="entry name" value="RmlC-like_jellyroll"/>
</dbReference>
<dbReference type="Gene3D" id="2.60.120.10">
    <property type="entry name" value="Jelly Rolls"/>
    <property type="match status" value="1"/>
</dbReference>
<keyword evidence="2" id="KW-1185">Reference proteome</keyword>
<dbReference type="SUPFAM" id="SSF51182">
    <property type="entry name" value="RmlC-like cupins"/>
    <property type="match status" value="1"/>
</dbReference>
<dbReference type="InterPro" id="IPR011051">
    <property type="entry name" value="RmlC_Cupin_sf"/>
</dbReference>
<evidence type="ECO:0008006" key="3">
    <source>
        <dbReference type="Google" id="ProtNLM"/>
    </source>
</evidence>
<sequence length="236" mass="25802">MHAVPQDSFIPFPLAHGLLADMKDDTFSTQLWAWSEDRLKLPAGATHIGYVYDGTVTLEHAAGEFKLRGGMYFSAPGEAVVHGSGRGIAISRLGYNGFFQVGGPVEARGRLKYIDGCTDSLLIPPVMMGDACFNLLFFPPGIDQTQHTHPSMRVGMVIRGHGECVTPTEIIPLIPGRVFVIRAEGPHSFRTTDSEMSVVAYHPDSDFGPTHEAHPMINRTMVNGLSARLIDEIRTK</sequence>